<keyword evidence="1" id="KW-0472">Membrane</keyword>
<dbReference type="InterPro" id="IPR025838">
    <property type="entry name" value="Transglut_i_TM"/>
</dbReference>
<organism evidence="4 5">
    <name type="scientific">Persicirhabdus sediminis</name>
    <dbReference type="NCBI Taxonomy" id="454144"/>
    <lineage>
        <taxon>Bacteria</taxon>
        <taxon>Pseudomonadati</taxon>
        <taxon>Verrucomicrobiota</taxon>
        <taxon>Verrucomicrobiia</taxon>
        <taxon>Verrucomicrobiales</taxon>
        <taxon>Verrucomicrobiaceae</taxon>
        <taxon>Persicirhabdus</taxon>
    </lineage>
</organism>
<feature type="transmembrane region" description="Helical" evidence="1">
    <location>
        <begin position="423"/>
        <end position="442"/>
    </location>
</feature>
<feature type="domain" description="7 transmembrane helices usually fused to an inactive transglutaminase" evidence="3">
    <location>
        <begin position="268"/>
        <end position="515"/>
    </location>
</feature>
<evidence type="ECO:0000259" key="2">
    <source>
        <dbReference type="Pfam" id="PF14400"/>
    </source>
</evidence>
<dbReference type="Pfam" id="PF14400">
    <property type="entry name" value="Transglut_i_TM"/>
    <property type="match status" value="1"/>
</dbReference>
<accession>A0A8J7SJK4</accession>
<feature type="transmembrane region" description="Helical" evidence="1">
    <location>
        <begin position="484"/>
        <end position="504"/>
    </location>
</feature>
<feature type="domain" description="Inactive transglutaminase fused to 7 transmembrane helices" evidence="2">
    <location>
        <begin position="24"/>
        <end position="192"/>
    </location>
</feature>
<evidence type="ECO:0000259" key="3">
    <source>
        <dbReference type="Pfam" id="PF14402"/>
    </source>
</evidence>
<evidence type="ECO:0000313" key="4">
    <source>
        <dbReference type="EMBL" id="MBK1791414.1"/>
    </source>
</evidence>
<dbReference type="InterPro" id="IPR025840">
    <property type="entry name" value="7TM_transglut"/>
</dbReference>
<gene>
    <name evidence="4" type="ORF">JIN82_09650</name>
</gene>
<keyword evidence="1" id="KW-0812">Transmembrane</keyword>
<feature type="transmembrane region" description="Helical" evidence="1">
    <location>
        <begin position="6"/>
        <end position="28"/>
    </location>
</feature>
<dbReference type="RefSeq" id="WP_200311420.1">
    <property type="nucleotide sequence ID" value="NZ_JAENIM010000039.1"/>
</dbReference>
<dbReference type="Proteomes" id="UP000624703">
    <property type="component" value="Unassembled WGS sequence"/>
</dbReference>
<keyword evidence="5" id="KW-1185">Reference proteome</keyword>
<evidence type="ECO:0000313" key="5">
    <source>
        <dbReference type="Proteomes" id="UP000624703"/>
    </source>
</evidence>
<dbReference type="AlphaFoldDB" id="A0A8J7SJK4"/>
<sequence length="519" mass="57844">MKTKNQLRLIVLILVLLGGGAALYKYFVLGFSFTPDSRVKVWAIETKITFEPNKVDGEKLASVVKLNRAMNVENFSVIEERNIAKNYQFSSDQDKDGTHTLKWINSNTPAETQTIYYRVSAYRTDEDSTITTEAPPNTRALIIFEGADEEAAKIIVDQLKQQYHKKPVEMAKALASMMNIQESDSIRLLLNKSSEYGGIITLTSGLLNQAGIQARTVQALLLEDNARNRKLTTMLQVYKDGDWILLDPKTAQIKNEDDYLLWLVGNESLFEVVGAKRYTSNLTFSTNSSNVLASRASLGAGHKAGAMLIDFSIYSLPIAQQNTFKLLLLIPLGAFVVVVLRNLVGISTSGTFMPILIAMTFLETSLVWGLALFVVVVAVGLVLRSYLSHLNLLLVPRISAVLVFVIIIFVTISVLSIKLGFEAGLQVTIFPMIIISWTIERMSVLWEEEGPRDVFVQGGGSLFTAVIVYFVMSNPWLGHITYSFPELLLVLLATIILIGSYSGYRLSELRRFEPMTRED</sequence>
<feature type="transmembrane region" description="Helical" evidence="1">
    <location>
        <begin position="326"/>
        <end position="346"/>
    </location>
</feature>
<dbReference type="Pfam" id="PF14402">
    <property type="entry name" value="7TM_transglut"/>
    <property type="match status" value="1"/>
</dbReference>
<protein>
    <submittedName>
        <fullName evidence="4">UUP1 family membrane protein</fullName>
    </submittedName>
</protein>
<feature type="transmembrane region" description="Helical" evidence="1">
    <location>
        <begin position="366"/>
        <end position="386"/>
    </location>
</feature>
<feature type="transmembrane region" description="Helical" evidence="1">
    <location>
        <begin position="454"/>
        <end position="472"/>
    </location>
</feature>
<evidence type="ECO:0000256" key="1">
    <source>
        <dbReference type="SAM" id="Phobius"/>
    </source>
</evidence>
<comment type="caution">
    <text evidence="4">The sequence shown here is derived from an EMBL/GenBank/DDBJ whole genome shotgun (WGS) entry which is preliminary data.</text>
</comment>
<name>A0A8J7SJK4_9BACT</name>
<feature type="transmembrane region" description="Helical" evidence="1">
    <location>
        <begin position="398"/>
        <end position="417"/>
    </location>
</feature>
<keyword evidence="1" id="KW-1133">Transmembrane helix</keyword>
<dbReference type="EMBL" id="JAENIM010000039">
    <property type="protein sequence ID" value="MBK1791414.1"/>
    <property type="molecule type" value="Genomic_DNA"/>
</dbReference>
<reference evidence="4" key="1">
    <citation type="submission" date="2021-01" db="EMBL/GenBank/DDBJ databases">
        <title>Modified the classification status of verrucomicrobia.</title>
        <authorList>
            <person name="Feng X."/>
        </authorList>
    </citation>
    <scope>NUCLEOTIDE SEQUENCE</scope>
    <source>
        <strain evidence="4">_KCTC 22039</strain>
    </source>
</reference>
<proteinExistence type="predicted"/>